<keyword evidence="11" id="KW-1185">Reference proteome</keyword>
<protein>
    <submittedName>
        <fullName evidence="10">Methyl-accepting chemotaxis protein</fullName>
    </submittedName>
</protein>
<dbReference type="GO" id="GO:0007165">
    <property type="term" value="P:signal transduction"/>
    <property type="evidence" value="ECO:0007669"/>
    <property type="project" value="UniProtKB-KW"/>
</dbReference>
<keyword evidence="3 7" id="KW-0472">Membrane</keyword>
<evidence type="ECO:0000256" key="3">
    <source>
        <dbReference type="ARBA" id="ARBA00023136"/>
    </source>
</evidence>
<dbReference type="PANTHER" id="PTHR32089:SF112">
    <property type="entry name" value="LYSOZYME-LIKE PROTEIN-RELATED"/>
    <property type="match status" value="1"/>
</dbReference>
<dbReference type="Gene3D" id="1.10.287.950">
    <property type="entry name" value="Methyl-accepting chemotaxis protein"/>
    <property type="match status" value="1"/>
</dbReference>
<accession>A0A3A1VLE1</accession>
<evidence type="ECO:0000313" key="11">
    <source>
        <dbReference type="Proteomes" id="UP000266482"/>
    </source>
</evidence>
<dbReference type="OrthoDB" id="369835at2"/>
<dbReference type="InterPro" id="IPR003660">
    <property type="entry name" value="HAMP_dom"/>
</dbReference>
<reference evidence="10 11" key="1">
    <citation type="submission" date="2018-09" db="EMBL/GenBank/DDBJ databases">
        <title>Paenibacillus aracenensis nov. sp. isolated from a cave in southern Spain.</title>
        <authorList>
            <person name="Jurado V."/>
            <person name="Gutierrez-Patricio S."/>
            <person name="Gonzalez-Pimentel J.L."/>
            <person name="Miller A.Z."/>
            <person name="Laiz L."/>
            <person name="Saiz-Jimenez C."/>
        </authorList>
    </citation>
    <scope>NUCLEOTIDE SEQUENCE [LARGE SCALE GENOMIC DNA]</scope>
    <source>
        <strain evidence="10 11">DSM 22867</strain>
    </source>
</reference>
<feature type="domain" description="HAMP" evidence="9">
    <location>
        <begin position="229"/>
        <end position="281"/>
    </location>
</feature>
<keyword evidence="7" id="KW-1133">Transmembrane helix</keyword>
<dbReference type="CDD" id="cd11386">
    <property type="entry name" value="MCP_signal"/>
    <property type="match status" value="1"/>
</dbReference>
<dbReference type="PROSITE" id="PS50111">
    <property type="entry name" value="CHEMOTAXIS_TRANSDUC_2"/>
    <property type="match status" value="1"/>
</dbReference>
<dbReference type="Pfam" id="PF00672">
    <property type="entry name" value="HAMP"/>
    <property type="match status" value="1"/>
</dbReference>
<dbReference type="Proteomes" id="UP000266482">
    <property type="component" value="Unassembled WGS sequence"/>
</dbReference>
<comment type="subcellular location">
    <subcellularLocation>
        <location evidence="1">Cell membrane</location>
    </subcellularLocation>
</comment>
<comment type="similarity">
    <text evidence="5">Belongs to the methyl-accepting chemotaxis (MCP) protein family.</text>
</comment>
<dbReference type="SMART" id="SM00304">
    <property type="entry name" value="HAMP"/>
    <property type="match status" value="1"/>
</dbReference>
<proteinExistence type="inferred from homology"/>
<sequence length="586" mass="63189">MFVCSTFWRVECRLNRLWTRMVLFFSCLIIIAVAVLGITIYRSSMNLVEQSLGAQAQLVAENAAKLIDPAKYARLTPEGGETEYYGEVREKLNALRETNGLKYLYTLGKGQENGAAYYYYMVDGAPADVAEDDFSPIGTREENEYPGMVQAFSEGLPVIGELTEDEEYGATITAYIPLKDDKGQPIGVIGADFNAEQVYALMKDNTRTTIFVAIGIAAVGIALVMALASYLTRPLQQLTSRVAKVREGDLTVDIPIHRKDEIGQLANTFQELVINTRSAIRSMRESSEKLLAASADVSSHAITTSAASSQIAASIEEASSGANIQMNRASDMTRAVESVTRSMLRITESAAIVSDAAEETMEHSDRGKALIGQAVAGMEAIGESAGTMLQATRQLENRSDEIGEITTVMADIAAQTNLLALNAAIEAAHAGENGRGFAVVAEQVRKLAVQSQTFAVQIAELIAKTQEQTARLAADMASNAGEVNTGLTRVKEAGDAFYAILDRLEQVNTQLQEVSAASQEVSAESEEVAASVEEMEQISRTAAQHFQSVAASSGEQMKAMDKVAASAESLREISNHLNTLNKRFTV</sequence>
<evidence type="ECO:0000256" key="7">
    <source>
        <dbReference type="SAM" id="Phobius"/>
    </source>
</evidence>
<dbReference type="GO" id="GO:0005886">
    <property type="term" value="C:plasma membrane"/>
    <property type="evidence" value="ECO:0007669"/>
    <property type="project" value="UniProtKB-SubCell"/>
</dbReference>
<gene>
    <name evidence="10" type="ORF">D3P08_03245</name>
</gene>
<dbReference type="AlphaFoldDB" id="A0A3A1VLE1"/>
<evidence type="ECO:0000313" key="10">
    <source>
        <dbReference type="EMBL" id="RIX60582.1"/>
    </source>
</evidence>
<evidence type="ECO:0000256" key="5">
    <source>
        <dbReference type="ARBA" id="ARBA00029447"/>
    </source>
</evidence>
<feature type="domain" description="Methyl-accepting transducer" evidence="8">
    <location>
        <begin position="300"/>
        <end position="536"/>
    </location>
</feature>
<feature type="transmembrane region" description="Helical" evidence="7">
    <location>
        <begin position="210"/>
        <end position="231"/>
    </location>
</feature>
<evidence type="ECO:0000256" key="4">
    <source>
        <dbReference type="ARBA" id="ARBA00023224"/>
    </source>
</evidence>
<evidence type="ECO:0000256" key="1">
    <source>
        <dbReference type="ARBA" id="ARBA00004236"/>
    </source>
</evidence>
<dbReference type="InterPro" id="IPR004089">
    <property type="entry name" value="MCPsignal_dom"/>
</dbReference>
<dbReference type="CDD" id="cd06225">
    <property type="entry name" value="HAMP"/>
    <property type="match status" value="1"/>
</dbReference>
<keyword evidence="2" id="KW-1003">Cell membrane</keyword>
<keyword evidence="7" id="KW-0812">Transmembrane</keyword>
<dbReference type="PROSITE" id="PS50885">
    <property type="entry name" value="HAMP"/>
    <property type="match status" value="1"/>
</dbReference>
<organism evidence="10 11">
    <name type="scientific">Paenibacillus nanensis</name>
    <dbReference type="NCBI Taxonomy" id="393251"/>
    <lineage>
        <taxon>Bacteria</taxon>
        <taxon>Bacillati</taxon>
        <taxon>Bacillota</taxon>
        <taxon>Bacilli</taxon>
        <taxon>Bacillales</taxon>
        <taxon>Paenibacillaceae</taxon>
        <taxon>Paenibacillus</taxon>
    </lineage>
</organism>
<evidence type="ECO:0000259" key="8">
    <source>
        <dbReference type="PROSITE" id="PS50111"/>
    </source>
</evidence>
<dbReference type="PANTHER" id="PTHR32089">
    <property type="entry name" value="METHYL-ACCEPTING CHEMOTAXIS PROTEIN MCPB"/>
    <property type="match status" value="1"/>
</dbReference>
<evidence type="ECO:0000259" key="9">
    <source>
        <dbReference type="PROSITE" id="PS50885"/>
    </source>
</evidence>
<feature type="transmembrane region" description="Helical" evidence="7">
    <location>
        <begin position="17"/>
        <end position="41"/>
    </location>
</feature>
<dbReference type="SMART" id="SM00283">
    <property type="entry name" value="MA"/>
    <property type="match status" value="1"/>
</dbReference>
<evidence type="ECO:0000256" key="6">
    <source>
        <dbReference type="PROSITE-ProRule" id="PRU00284"/>
    </source>
</evidence>
<evidence type="ECO:0000256" key="2">
    <source>
        <dbReference type="ARBA" id="ARBA00022475"/>
    </source>
</evidence>
<keyword evidence="4 6" id="KW-0807">Transducer</keyword>
<name>A0A3A1VLE1_9BACL</name>
<comment type="caution">
    <text evidence="10">The sequence shown here is derived from an EMBL/GenBank/DDBJ whole genome shotgun (WGS) entry which is preliminary data.</text>
</comment>
<dbReference type="SUPFAM" id="SSF58104">
    <property type="entry name" value="Methyl-accepting chemotaxis protein (MCP) signaling domain"/>
    <property type="match status" value="1"/>
</dbReference>
<dbReference type="Gene3D" id="1.10.8.500">
    <property type="entry name" value="HAMP domain in histidine kinase"/>
    <property type="match status" value="1"/>
</dbReference>
<dbReference type="Pfam" id="PF00015">
    <property type="entry name" value="MCPsignal"/>
    <property type="match status" value="1"/>
</dbReference>
<dbReference type="EMBL" id="QXQA01000001">
    <property type="protein sequence ID" value="RIX60582.1"/>
    <property type="molecule type" value="Genomic_DNA"/>
</dbReference>